<dbReference type="AlphaFoldDB" id="A0A540NE07"/>
<reference evidence="1 2" key="1">
    <citation type="journal article" date="2019" name="G3 (Bethesda)">
        <title>Sequencing of a Wild Apple (Malus baccata) Genome Unravels the Differences Between Cultivated and Wild Apple Species Regarding Disease Resistance and Cold Tolerance.</title>
        <authorList>
            <person name="Chen X."/>
        </authorList>
    </citation>
    <scope>NUCLEOTIDE SEQUENCE [LARGE SCALE GENOMIC DNA]</scope>
    <source>
        <strain evidence="2">cv. Shandingzi</strain>
        <tissue evidence="1">Leaves</tissue>
    </source>
</reference>
<dbReference type="Proteomes" id="UP000315295">
    <property type="component" value="Unassembled WGS sequence"/>
</dbReference>
<organism evidence="1 2">
    <name type="scientific">Malus baccata</name>
    <name type="common">Siberian crab apple</name>
    <name type="synonym">Pyrus baccata</name>
    <dbReference type="NCBI Taxonomy" id="106549"/>
    <lineage>
        <taxon>Eukaryota</taxon>
        <taxon>Viridiplantae</taxon>
        <taxon>Streptophyta</taxon>
        <taxon>Embryophyta</taxon>
        <taxon>Tracheophyta</taxon>
        <taxon>Spermatophyta</taxon>
        <taxon>Magnoliopsida</taxon>
        <taxon>eudicotyledons</taxon>
        <taxon>Gunneridae</taxon>
        <taxon>Pentapetalae</taxon>
        <taxon>rosids</taxon>
        <taxon>fabids</taxon>
        <taxon>Rosales</taxon>
        <taxon>Rosaceae</taxon>
        <taxon>Amygdaloideae</taxon>
        <taxon>Maleae</taxon>
        <taxon>Malus</taxon>
    </lineage>
</organism>
<protein>
    <submittedName>
        <fullName evidence="1">Uncharacterized protein</fullName>
    </submittedName>
</protein>
<name>A0A540NE07_MALBA</name>
<comment type="caution">
    <text evidence="1">The sequence shown here is derived from an EMBL/GenBank/DDBJ whole genome shotgun (WGS) entry which is preliminary data.</text>
</comment>
<accession>A0A540NE07</accession>
<keyword evidence="2" id="KW-1185">Reference proteome</keyword>
<evidence type="ECO:0000313" key="1">
    <source>
        <dbReference type="EMBL" id="TQE09277.1"/>
    </source>
</evidence>
<dbReference type="EMBL" id="VIEB01000060">
    <property type="protein sequence ID" value="TQE09277.1"/>
    <property type="molecule type" value="Genomic_DNA"/>
</dbReference>
<evidence type="ECO:0000313" key="2">
    <source>
        <dbReference type="Proteomes" id="UP000315295"/>
    </source>
</evidence>
<proteinExistence type="predicted"/>
<gene>
    <name evidence="1" type="ORF">C1H46_005212</name>
</gene>
<sequence>MITLKHASFQESVKLENIPNRLLYLMYPIELEFLREKLEIIHVRGVFPLPDKSEKDKVFQNSNNFAHYQFRNKTHWFQH</sequence>